<reference evidence="2 3" key="1">
    <citation type="submission" date="2019-05" db="EMBL/GenBank/DDBJ databases">
        <title>Another draft genome of Portunus trituberculatus and its Hox gene families provides insights of decapod evolution.</title>
        <authorList>
            <person name="Jeong J.-H."/>
            <person name="Song I."/>
            <person name="Kim S."/>
            <person name="Choi T."/>
            <person name="Kim D."/>
            <person name="Ryu S."/>
            <person name="Kim W."/>
        </authorList>
    </citation>
    <scope>NUCLEOTIDE SEQUENCE [LARGE SCALE GENOMIC DNA]</scope>
    <source>
        <tissue evidence="2">Muscle</tissue>
    </source>
</reference>
<evidence type="ECO:0000313" key="3">
    <source>
        <dbReference type="Proteomes" id="UP000324222"/>
    </source>
</evidence>
<feature type="region of interest" description="Disordered" evidence="1">
    <location>
        <begin position="60"/>
        <end position="94"/>
    </location>
</feature>
<evidence type="ECO:0000256" key="1">
    <source>
        <dbReference type="SAM" id="MobiDB-lite"/>
    </source>
</evidence>
<dbReference type="Proteomes" id="UP000324222">
    <property type="component" value="Unassembled WGS sequence"/>
</dbReference>
<dbReference type="AlphaFoldDB" id="A0A5B7GU38"/>
<name>A0A5B7GU38_PORTR</name>
<keyword evidence="3" id="KW-1185">Reference proteome</keyword>
<comment type="caution">
    <text evidence="2">The sequence shown here is derived from an EMBL/GenBank/DDBJ whole genome shotgun (WGS) entry which is preliminary data.</text>
</comment>
<accession>A0A5B7GU38</accession>
<evidence type="ECO:0000313" key="2">
    <source>
        <dbReference type="EMBL" id="MPC60687.1"/>
    </source>
</evidence>
<dbReference type="EMBL" id="VSRR010017790">
    <property type="protein sequence ID" value="MPC60687.1"/>
    <property type="molecule type" value="Genomic_DNA"/>
</dbReference>
<sequence length="94" mass="10342">MLCDRPPSPHHSRYLAYWKVALFMQRESCKKNLPFRGRRVTSRPCGDARARQCLQDHAGAAGGGVRAAGSSSNVHKPQEVLQQGSTPRLSVIAE</sequence>
<organism evidence="2 3">
    <name type="scientific">Portunus trituberculatus</name>
    <name type="common">Swimming crab</name>
    <name type="synonym">Neptunus trituberculatus</name>
    <dbReference type="NCBI Taxonomy" id="210409"/>
    <lineage>
        <taxon>Eukaryota</taxon>
        <taxon>Metazoa</taxon>
        <taxon>Ecdysozoa</taxon>
        <taxon>Arthropoda</taxon>
        <taxon>Crustacea</taxon>
        <taxon>Multicrustacea</taxon>
        <taxon>Malacostraca</taxon>
        <taxon>Eumalacostraca</taxon>
        <taxon>Eucarida</taxon>
        <taxon>Decapoda</taxon>
        <taxon>Pleocyemata</taxon>
        <taxon>Brachyura</taxon>
        <taxon>Eubrachyura</taxon>
        <taxon>Portunoidea</taxon>
        <taxon>Portunidae</taxon>
        <taxon>Portuninae</taxon>
        <taxon>Portunus</taxon>
    </lineage>
</organism>
<gene>
    <name evidence="2" type="ORF">E2C01_054743</name>
</gene>
<proteinExistence type="predicted"/>
<protein>
    <submittedName>
        <fullName evidence="2">Uncharacterized protein</fullName>
    </submittedName>
</protein>